<dbReference type="InterPro" id="IPR011257">
    <property type="entry name" value="DNA_glycosylase"/>
</dbReference>
<protein>
    <recommendedName>
        <fullName evidence="4">HhH-GPD domain-containing protein</fullName>
    </recommendedName>
</protein>
<proteinExistence type="predicted"/>
<comment type="caution">
    <text evidence="2">The sequence shown here is derived from an EMBL/GenBank/DDBJ whole genome shotgun (WGS) entry which is preliminary data.</text>
</comment>
<dbReference type="SUPFAM" id="SSF48150">
    <property type="entry name" value="DNA-glycosylase"/>
    <property type="match status" value="1"/>
</dbReference>
<dbReference type="EMBL" id="LSRQ01002797">
    <property type="protein sequence ID" value="OAY73191.1"/>
    <property type="molecule type" value="Genomic_DNA"/>
</dbReference>
<dbReference type="GO" id="GO:0034039">
    <property type="term" value="F:8-oxo-7,8-dihydroguanine DNA N-glycosylase activity"/>
    <property type="evidence" value="ECO:0007669"/>
    <property type="project" value="TreeGrafter"/>
</dbReference>
<accession>A0A199V8I9</accession>
<evidence type="ECO:0000256" key="1">
    <source>
        <dbReference type="SAM" id="MobiDB-lite"/>
    </source>
</evidence>
<evidence type="ECO:0000313" key="2">
    <source>
        <dbReference type="EMBL" id="OAY73191.1"/>
    </source>
</evidence>
<dbReference type="PANTHER" id="PTHR10242:SF4">
    <property type="entry name" value="OS07G0657600 PROTEIN"/>
    <property type="match status" value="1"/>
</dbReference>
<feature type="region of interest" description="Disordered" evidence="1">
    <location>
        <begin position="149"/>
        <end position="168"/>
    </location>
</feature>
<evidence type="ECO:0008006" key="4">
    <source>
        <dbReference type="Google" id="ProtNLM"/>
    </source>
</evidence>
<sequence>SPPLRPRPRPPPLPPRPALNLGALTLTLPPSLYILSDLSAGVGNADRGSDLQGQVRRMLRISGENERVIREFHELHEGARASGFGRVFRSPTLFEDMVKCILLCNCQLSHPSFFFLRCLKSLCRWPRSLSMARALCELQLELNGSKPLELFQPKTPQPKEVKRKRGTKHDAAMKLETKLAENEVELVNDVDPKPLSVYSFANSELPINSASDASITIDQIGDFPSPEELAHLDADYLAKRCKLGYRAQRIISLAKSIVEGNLEIKKLEDLCEGYTLSSYDKLDEELSRLSGFGPFTRANVLMCMGFYHKIPADSETIRHLKQFHRRSCAVQSVQKDIDAIYGKYAPYQFLAYWSELWEYYEKQFGKTSDMPPSHYQLITASNMRRKASEK</sequence>
<evidence type="ECO:0000313" key="3">
    <source>
        <dbReference type="Proteomes" id="UP000092600"/>
    </source>
</evidence>
<dbReference type="GO" id="GO:0006285">
    <property type="term" value="P:base-excision repair, AP site formation"/>
    <property type="evidence" value="ECO:0007669"/>
    <property type="project" value="TreeGrafter"/>
</dbReference>
<dbReference type="PANTHER" id="PTHR10242">
    <property type="entry name" value="8-OXOGUANINE DNA GLYCOSYLASE"/>
    <property type="match status" value="1"/>
</dbReference>
<dbReference type="GO" id="GO:0005634">
    <property type="term" value="C:nucleus"/>
    <property type="evidence" value="ECO:0007669"/>
    <property type="project" value="TreeGrafter"/>
</dbReference>
<organism evidence="2 3">
    <name type="scientific">Ananas comosus</name>
    <name type="common">Pineapple</name>
    <name type="synonym">Ananas ananas</name>
    <dbReference type="NCBI Taxonomy" id="4615"/>
    <lineage>
        <taxon>Eukaryota</taxon>
        <taxon>Viridiplantae</taxon>
        <taxon>Streptophyta</taxon>
        <taxon>Embryophyta</taxon>
        <taxon>Tracheophyta</taxon>
        <taxon>Spermatophyta</taxon>
        <taxon>Magnoliopsida</taxon>
        <taxon>Liliopsida</taxon>
        <taxon>Poales</taxon>
        <taxon>Bromeliaceae</taxon>
        <taxon>Bromelioideae</taxon>
        <taxon>Ananas</taxon>
    </lineage>
</organism>
<name>A0A199V8I9_ANACO</name>
<dbReference type="Proteomes" id="UP000092600">
    <property type="component" value="Unassembled WGS sequence"/>
</dbReference>
<dbReference type="AlphaFoldDB" id="A0A199V8I9"/>
<dbReference type="InterPro" id="IPR052054">
    <property type="entry name" value="Oxidative_DNA_repair_enzyme"/>
</dbReference>
<reference evidence="2 3" key="1">
    <citation type="journal article" date="2016" name="DNA Res.">
        <title>The draft genome of MD-2 pineapple using hybrid error correction of long reads.</title>
        <authorList>
            <person name="Redwan R.M."/>
            <person name="Saidin A."/>
            <person name="Kumar S.V."/>
        </authorList>
    </citation>
    <scope>NUCLEOTIDE SEQUENCE [LARGE SCALE GENOMIC DNA]</scope>
    <source>
        <strain evidence="3">cv. MD2</strain>
        <tissue evidence="2">Leaf</tissue>
    </source>
</reference>
<feature type="non-terminal residue" evidence="2">
    <location>
        <position position="1"/>
    </location>
</feature>
<dbReference type="STRING" id="4615.A0A199V8I9"/>
<gene>
    <name evidence="2" type="ORF">ACMD2_19925</name>
</gene>
<dbReference type="Gene3D" id="1.10.340.30">
    <property type="entry name" value="Hypothetical protein, domain 2"/>
    <property type="match status" value="1"/>
</dbReference>